<dbReference type="KEGG" id="noj:EJ995_06920"/>
<gene>
    <name evidence="2" type="ORF">EJ995_06920</name>
</gene>
<dbReference type="AlphaFoldDB" id="A0A3S9MXV9"/>
<organism evidence="2 3">
    <name type="scientific">Nonlabens ponticola</name>
    <dbReference type="NCBI Taxonomy" id="2496866"/>
    <lineage>
        <taxon>Bacteria</taxon>
        <taxon>Pseudomonadati</taxon>
        <taxon>Bacteroidota</taxon>
        <taxon>Flavobacteriia</taxon>
        <taxon>Flavobacteriales</taxon>
        <taxon>Flavobacteriaceae</taxon>
        <taxon>Nonlabens</taxon>
    </lineage>
</organism>
<reference evidence="2 3" key="1">
    <citation type="submission" date="2018-12" db="EMBL/GenBank/DDBJ databases">
        <title>Complete genome of Nonlabens sp. MJ115.</title>
        <authorList>
            <person name="Choi H.S."/>
            <person name="Jung J."/>
        </authorList>
    </citation>
    <scope>NUCLEOTIDE SEQUENCE [LARGE SCALE GENOMIC DNA]</scope>
    <source>
        <strain evidence="2 3">MJ115</strain>
    </source>
</reference>
<feature type="transmembrane region" description="Helical" evidence="1">
    <location>
        <begin position="74"/>
        <end position="98"/>
    </location>
</feature>
<feature type="transmembrane region" description="Helical" evidence="1">
    <location>
        <begin position="250"/>
        <end position="270"/>
    </location>
</feature>
<keyword evidence="1" id="KW-1133">Transmembrane helix</keyword>
<accession>A0A3S9MXV9</accession>
<sequence>MQPYIEPRLRRDFGGVISAFFEFLRGNLRGLISVFIGYNGIFFILFLISVYFLITGIVDVTMISITGGDEDTAFILIAVSLIALFGFIILASMFNYALSSAYVSLYEQEKVNNLDRKKVWRLAKGHLFGMFLFMLCLVVIYFINAILQVVLGFIPVLGLLASLVVSFGLNSWISMSIFSYVHNENHNVFDAFGEVWTLLFSGFWKAIGANFIVGILLQLGFAAMSIVPTILLGTTAYLVIDSPQEFGDNLFLQILIILVVTAFCVIVMFIQMLSQIMNAFLYFNLHETKNNIYLRSRIEKLGTTA</sequence>
<dbReference type="OrthoDB" id="1049480at2"/>
<feature type="transmembrane region" description="Helical" evidence="1">
    <location>
        <begin position="149"/>
        <end position="169"/>
    </location>
</feature>
<keyword evidence="1" id="KW-0812">Transmembrane</keyword>
<keyword evidence="1" id="KW-0472">Membrane</keyword>
<evidence type="ECO:0008006" key="4">
    <source>
        <dbReference type="Google" id="ProtNLM"/>
    </source>
</evidence>
<feature type="transmembrane region" description="Helical" evidence="1">
    <location>
        <begin position="211"/>
        <end position="238"/>
    </location>
</feature>
<dbReference type="Proteomes" id="UP000279600">
    <property type="component" value="Chromosome"/>
</dbReference>
<protein>
    <recommendedName>
        <fullName evidence="4">Glycerophosphoryl diester phosphodiesterase membrane domain-containing protein</fullName>
    </recommendedName>
</protein>
<dbReference type="EMBL" id="CP034549">
    <property type="protein sequence ID" value="AZQ43977.1"/>
    <property type="molecule type" value="Genomic_DNA"/>
</dbReference>
<feature type="transmembrane region" description="Helical" evidence="1">
    <location>
        <begin position="119"/>
        <end position="143"/>
    </location>
</feature>
<feature type="transmembrane region" description="Helical" evidence="1">
    <location>
        <begin position="31"/>
        <end position="54"/>
    </location>
</feature>
<dbReference type="RefSeq" id="WP_126446959.1">
    <property type="nucleotide sequence ID" value="NZ_CP034549.1"/>
</dbReference>
<name>A0A3S9MXV9_9FLAO</name>
<keyword evidence="3" id="KW-1185">Reference proteome</keyword>
<proteinExistence type="predicted"/>
<evidence type="ECO:0000313" key="3">
    <source>
        <dbReference type="Proteomes" id="UP000279600"/>
    </source>
</evidence>
<evidence type="ECO:0000256" key="1">
    <source>
        <dbReference type="SAM" id="Phobius"/>
    </source>
</evidence>
<evidence type="ECO:0000313" key="2">
    <source>
        <dbReference type="EMBL" id="AZQ43977.1"/>
    </source>
</evidence>